<name>A0A0H5R531_9EUKA</name>
<dbReference type="EMBL" id="HACM01008465">
    <property type="protein sequence ID" value="CRZ08907.1"/>
    <property type="molecule type" value="Transcribed_RNA"/>
</dbReference>
<proteinExistence type="predicted"/>
<protein>
    <submittedName>
        <fullName evidence="1">Uncharacterized protein</fullName>
    </submittedName>
</protein>
<reference evidence="1" key="1">
    <citation type="submission" date="2015-04" db="EMBL/GenBank/DDBJ databases">
        <title>The genome sequence of the plant pathogenic Rhizarian Plasmodiophora brassicae reveals insights in its biotrophic life cycle and the origin of chitin synthesis.</title>
        <authorList>
            <person name="Schwelm A."/>
            <person name="Fogelqvist J."/>
            <person name="Knaust A."/>
            <person name="Julke S."/>
            <person name="Lilja T."/>
            <person name="Dhandapani V."/>
            <person name="Bonilla-Rosso G."/>
            <person name="Karlsson M."/>
            <person name="Shevchenko A."/>
            <person name="Choi S.R."/>
            <person name="Kim H.G."/>
            <person name="Park J.Y."/>
            <person name="Lim Y.P."/>
            <person name="Ludwig-Muller J."/>
            <person name="Dixelius C."/>
        </authorList>
    </citation>
    <scope>NUCLEOTIDE SEQUENCE</scope>
    <source>
        <tissue evidence="1">Potato root galls</tissue>
    </source>
</reference>
<dbReference type="AlphaFoldDB" id="A0A0H5R531"/>
<feature type="non-terminal residue" evidence="1">
    <location>
        <position position="133"/>
    </location>
</feature>
<evidence type="ECO:0000313" key="1">
    <source>
        <dbReference type="EMBL" id="CRZ08907.1"/>
    </source>
</evidence>
<accession>A0A0H5R531</accession>
<organism evidence="1">
    <name type="scientific">Spongospora subterranea</name>
    <dbReference type="NCBI Taxonomy" id="70186"/>
    <lineage>
        <taxon>Eukaryota</taxon>
        <taxon>Sar</taxon>
        <taxon>Rhizaria</taxon>
        <taxon>Endomyxa</taxon>
        <taxon>Phytomyxea</taxon>
        <taxon>Plasmodiophorida</taxon>
        <taxon>Plasmodiophoridae</taxon>
        <taxon>Spongospora</taxon>
    </lineage>
</organism>
<sequence length="133" mass="15184">LLSIASDLSHAADGLAVRFKPEDVDWVNKCYDKFLDKCDEIKTNTETQIQPDTVSWALTSDVFEAGIAVFKNVVEIDRDQDLIKKFLLLVRNTTHNTDDGVPRYVAWLFYYQTQDSLKEFWESSKGEATGSNQ</sequence>
<feature type="non-terminal residue" evidence="1">
    <location>
        <position position="1"/>
    </location>
</feature>